<dbReference type="AlphaFoldDB" id="A0A6H2A3Z7"/>
<accession>A0A6H2A3Z7</accession>
<dbReference type="EMBL" id="MT142588">
    <property type="protein sequence ID" value="QJA85660.1"/>
    <property type="molecule type" value="Genomic_DNA"/>
</dbReference>
<protein>
    <submittedName>
        <fullName evidence="1">Putative lambda recombination protein</fullName>
    </submittedName>
</protein>
<gene>
    <name evidence="2" type="ORF">MM415A02299_0004</name>
    <name evidence="3" type="ORF">MM415B02189_0004</name>
    <name evidence="1" type="ORF">TM448A04664_0002</name>
    <name evidence="4" type="ORF">TM448B02821_0002</name>
</gene>
<reference evidence="1" key="1">
    <citation type="submission" date="2020-03" db="EMBL/GenBank/DDBJ databases">
        <title>The deep terrestrial virosphere.</title>
        <authorList>
            <person name="Holmfeldt K."/>
            <person name="Nilsson E."/>
            <person name="Simone D."/>
            <person name="Lopez-Fernandez M."/>
            <person name="Wu X."/>
            <person name="de Brujin I."/>
            <person name="Lundin D."/>
            <person name="Andersson A."/>
            <person name="Bertilsson S."/>
            <person name="Dopson M."/>
        </authorList>
    </citation>
    <scope>NUCLEOTIDE SEQUENCE</scope>
    <source>
        <strain evidence="2">MM415A02299</strain>
        <strain evidence="3">MM415B02189</strain>
        <strain evidence="1">TM448A04664</strain>
        <strain evidence="4">TM448B02821</strain>
    </source>
</reference>
<evidence type="ECO:0000313" key="1">
    <source>
        <dbReference type="EMBL" id="QJA54371.1"/>
    </source>
</evidence>
<dbReference type="EMBL" id="MT144958">
    <property type="protein sequence ID" value="QJI01877.1"/>
    <property type="molecule type" value="Genomic_DNA"/>
</dbReference>
<dbReference type="EMBL" id="MT142039">
    <property type="protein sequence ID" value="QJA73603.1"/>
    <property type="molecule type" value="Genomic_DNA"/>
</dbReference>
<evidence type="ECO:0000313" key="4">
    <source>
        <dbReference type="EMBL" id="QJI01877.1"/>
    </source>
</evidence>
<sequence>MILKKKCRPPDIKRKVKQPSKKTVKGRAWSAFSKYIRLRDALKTTGTLTHVKCITCGKLLLISFCDAGHFVSRRYNATLFDERNVNTQCRYCNRFLDGNLLEYRRQLINKYGEGIDIELEDKATEITKLSIQDLTNLENYYKIEVDRLKEKMNEYTMHVGDSQVS</sequence>
<name>A0A6H2A3Z7_9ZZZZ</name>
<proteinExistence type="predicted"/>
<dbReference type="EMBL" id="MT144501">
    <property type="protein sequence ID" value="QJA54371.1"/>
    <property type="molecule type" value="Genomic_DNA"/>
</dbReference>
<evidence type="ECO:0000313" key="2">
    <source>
        <dbReference type="EMBL" id="QJA73603.1"/>
    </source>
</evidence>
<evidence type="ECO:0000313" key="3">
    <source>
        <dbReference type="EMBL" id="QJA85660.1"/>
    </source>
</evidence>
<dbReference type="InterPro" id="IPR008713">
    <property type="entry name" value="Phage_lambda_NinG"/>
</dbReference>
<organism evidence="1">
    <name type="scientific">viral metagenome</name>
    <dbReference type="NCBI Taxonomy" id="1070528"/>
    <lineage>
        <taxon>unclassified sequences</taxon>
        <taxon>metagenomes</taxon>
        <taxon>organismal metagenomes</taxon>
    </lineage>
</organism>
<dbReference type="Pfam" id="PF05766">
    <property type="entry name" value="NinG"/>
    <property type="match status" value="1"/>
</dbReference>